<reference evidence="1 2" key="1">
    <citation type="journal article" date="2015" name="Stand. Genomic Sci.">
        <title>Genomic Encyclopedia of Bacterial and Archaeal Type Strains, Phase III: the genomes of soil and plant-associated and newly described type strains.</title>
        <authorList>
            <person name="Whitman W.B."/>
            <person name="Woyke T."/>
            <person name="Klenk H.P."/>
            <person name="Zhou Y."/>
            <person name="Lilburn T.G."/>
            <person name="Beck B.J."/>
            <person name="De Vos P."/>
            <person name="Vandamme P."/>
            <person name="Eisen J.A."/>
            <person name="Garrity G."/>
            <person name="Hugenholtz P."/>
            <person name="Kyrpides N.C."/>
        </authorList>
    </citation>
    <scope>NUCLEOTIDE SEQUENCE [LARGE SCALE GENOMIC DNA]</scope>
    <source>
        <strain evidence="1 2">CGMCC 1.6858</strain>
    </source>
</reference>
<dbReference type="EMBL" id="VLKY01000001">
    <property type="protein sequence ID" value="TWI58624.1"/>
    <property type="molecule type" value="Genomic_DNA"/>
</dbReference>
<keyword evidence="2" id="KW-1185">Reference proteome</keyword>
<dbReference type="AlphaFoldDB" id="A0A562QPG4"/>
<protein>
    <submittedName>
        <fullName evidence="1">Uncharacterized protein</fullName>
    </submittedName>
</protein>
<proteinExistence type="predicted"/>
<name>A0A562QPG4_9PSED</name>
<evidence type="ECO:0000313" key="2">
    <source>
        <dbReference type="Proteomes" id="UP000316905"/>
    </source>
</evidence>
<dbReference type="RefSeq" id="WP_158635397.1">
    <property type="nucleotide sequence ID" value="NZ_VLKY01000001.1"/>
</dbReference>
<gene>
    <name evidence="1" type="ORF">IQ22_00332</name>
</gene>
<sequence>MSMNQTTLVNQEDSEEVMGALYMQQADYLALAKELRQIAQRQAIQMSQRPLACSEE</sequence>
<dbReference type="Proteomes" id="UP000316905">
    <property type="component" value="Unassembled WGS sequence"/>
</dbReference>
<comment type="caution">
    <text evidence="1">The sequence shown here is derived from an EMBL/GenBank/DDBJ whole genome shotgun (WGS) entry which is preliminary data.</text>
</comment>
<accession>A0A562QPG4</accession>
<evidence type="ECO:0000313" key="1">
    <source>
        <dbReference type="EMBL" id="TWI58624.1"/>
    </source>
</evidence>
<organism evidence="1 2">
    <name type="scientific">Pseudomonas duriflava</name>
    <dbReference type="NCBI Taxonomy" id="459528"/>
    <lineage>
        <taxon>Bacteria</taxon>
        <taxon>Pseudomonadati</taxon>
        <taxon>Pseudomonadota</taxon>
        <taxon>Gammaproteobacteria</taxon>
        <taxon>Pseudomonadales</taxon>
        <taxon>Pseudomonadaceae</taxon>
        <taxon>Pseudomonas</taxon>
    </lineage>
</organism>